<organism evidence="1 2">
    <name type="scientific">Populus trichocarpa</name>
    <name type="common">Western balsam poplar</name>
    <name type="synonym">Populus balsamifera subsp. trichocarpa</name>
    <dbReference type="NCBI Taxonomy" id="3694"/>
    <lineage>
        <taxon>Eukaryota</taxon>
        <taxon>Viridiplantae</taxon>
        <taxon>Streptophyta</taxon>
        <taxon>Embryophyta</taxon>
        <taxon>Tracheophyta</taxon>
        <taxon>Spermatophyta</taxon>
        <taxon>Magnoliopsida</taxon>
        <taxon>eudicotyledons</taxon>
        <taxon>Gunneridae</taxon>
        <taxon>Pentapetalae</taxon>
        <taxon>rosids</taxon>
        <taxon>fabids</taxon>
        <taxon>Malpighiales</taxon>
        <taxon>Salicaceae</taxon>
        <taxon>Saliceae</taxon>
        <taxon>Populus</taxon>
    </lineage>
</organism>
<proteinExistence type="predicted"/>
<keyword evidence="2" id="KW-1185">Reference proteome</keyword>
<sequence length="118" mass="13533">MVSAKGFVHLPWKALLTWFGRLSFENHLQYRWRLLSTLSYASIDLAGNSSSNKYRGHKFKRCLSNDDSQIVESRLRMYTHESNPEKTRIHTFFCNYDLSSMPAGTKTPEGVEGGPSED</sequence>
<gene>
    <name evidence="1" type="ORF">POPTR_017G062700</name>
</gene>
<accession>A0A2K1X435</accession>
<reference evidence="1 2" key="1">
    <citation type="journal article" date="2006" name="Science">
        <title>The genome of black cottonwood, Populus trichocarpa (Torr. &amp; Gray).</title>
        <authorList>
            <person name="Tuskan G.A."/>
            <person name="Difazio S."/>
            <person name="Jansson S."/>
            <person name="Bohlmann J."/>
            <person name="Grigoriev I."/>
            <person name="Hellsten U."/>
            <person name="Putnam N."/>
            <person name="Ralph S."/>
            <person name="Rombauts S."/>
            <person name="Salamov A."/>
            <person name="Schein J."/>
            <person name="Sterck L."/>
            <person name="Aerts A."/>
            <person name="Bhalerao R.R."/>
            <person name="Bhalerao R.P."/>
            <person name="Blaudez D."/>
            <person name="Boerjan W."/>
            <person name="Brun A."/>
            <person name="Brunner A."/>
            <person name="Busov V."/>
            <person name="Campbell M."/>
            <person name="Carlson J."/>
            <person name="Chalot M."/>
            <person name="Chapman J."/>
            <person name="Chen G.L."/>
            <person name="Cooper D."/>
            <person name="Coutinho P.M."/>
            <person name="Couturier J."/>
            <person name="Covert S."/>
            <person name="Cronk Q."/>
            <person name="Cunningham R."/>
            <person name="Davis J."/>
            <person name="Degroeve S."/>
            <person name="Dejardin A."/>
            <person name="Depamphilis C."/>
            <person name="Detter J."/>
            <person name="Dirks B."/>
            <person name="Dubchak I."/>
            <person name="Duplessis S."/>
            <person name="Ehlting J."/>
            <person name="Ellis B."/>
            <person name="Gendler K."/>
            <person name="Goodstein D."/>
            <person name="Gribskov M."/>
            <person name="Grimwood J."/>
            <person name="Groover A."/>
            <person name="Gunter L."/>
            <person name="Hamberger B."/>
            <person name="Heinze B."/>
            <person name="Helariutta Y."/>
            <person name="Henrissat B."/>
            <person name="Holligan D."/>
            <person name="Holt R."/>
            <person name="Huang W."/>
            <person name="Islam-Faridi N."/>
            <person name="Jones S."/>
            <person name="Jones-Rhoades M."/>
            <person name="Jorgensen R."/>
            <person name="Joshi C."/>
            <person name="Kangasjarvi J."/>
            <person name="Karlsson J."/>
            <person name="Kelleher C."/>
            <person name="Kirkpatrick R."/>
            <person name="Kirst M."/>
            <person name="Kohler A."/>
            <person name="Kalluri U."/>
            <person name="Larimer F."/>
            <person name="Leebens-Mack J."/>
            <person name="Leple J.C."/>
            <person name="Locascio P."/>
            <person name="Lou Y."/>
            <person name="Lucas S."/>
            <person name="Martin F."/>
            <person name="Montanini B."/>
            <person name="Napoli C."/>
            <person name="Nelson D.R."/>
            <person name="Nelson C."/>
            <person name="Nieminen K."/>
            <person name="Nilsson O."/>
            <person name="Pereda V."/>
            <person name="Peter G."/>
            <person name="Philippe R."/>
            <person name="Pilate G."/>
            <person name="Poliakov A."/>
            <person name="Razumovskaya J."/>
            <person name="Richardson P."/>
            <person name="Rinaldi C."/>
            <person name="Ritland K."/>
            <person name="Rouze P."/>
            <person name="Ryaboy D."/>
            <person name="Schmutz J."/>
            <person name="Schrader J."/>
            <person name="Segerman B."/>
            <person name="Shin H."/>
            <person name="Siddiqui A."/>
            <person name="Sterky F."/>
            <person name="Terry A."/>
            <person name="Tsai C.J."/>
            <person name="Uberbacher E."/>
            <person name="Unneberg P."/>
            <person name="Vahala J."/>
            <person name="Wall K."/>
            <person name="Wessler S."/>
            <person name="Yang G."/>
            <person name="Yin T."/>
            <person name="Douglas C."/>
            <person name="Marra M."/>
            <person name="Sandberg G."/>
            <person name="Van de Peer Y."/>
            <person name="Rokhsar D."/>
        </authorList>
    </citation>
    <scope>NUCLEOTIDE SEQUENCE [LARGE SCALE GENOMIC DNA]</scope>
    <source>
        <strain evidence="2">cv. Nisqually</strain>
    </source>
</reference>
<dbReference type="InParanoid" id="A0A2K1X435"/>
<protein>
    <submittedName>
        <fullName evidence="1">Uncharacterized protein</fullName>
    </submittedName>
</protein>
<dbReference type="STRING" id="3694.A0A2K1X435"/>
<dbReference type="InterPro" id="IPR051506">
    <property type="entry name" value="ATOS_Transcription_Regulators"/>
</dbReference>
<dbReference type="AlphaFoldDB" id="A0A2K1X435"/>
<evidence type="ECO:0000313" key="1">
    <source>
        <dbReference type="EMBL" id="PNS95519.1"/>
    </source>
</evidence>
<dbReference type="PANTHER" id="PTHR13199">
    <property type="entry name" value="GH03947P"/>
    <property type="match status" value="1"/>
</dbReference>
<dbReference type="Proteomes" id="UP000006729">
    <property type="component" value="Chromosome 17"/>
</dbReference>
<dbReference type="PANTHER" id="PTHR13199:SF23">
    <property type="entry name" value="MEIOSIS CHROMOSOME SEGREGATION FAMILY PROTEIN"/>
    <property type="match status" value="1"/>
</dbReference>
<dbReference type="EMBL" id="CM009306">
    <property type="protein sequence ID" value="PNS95519.1"/>
    <property type="molecule type" value="Genomic_DNA"/>
</dbReference>
<name>A0A2K1X435_POPTR</name>
<evidence type="ECO:0000313" key="2">
    <source>
        <dbReference type="Proteomes" id="UP000006729"/>
    </source>
</evidence>